<reference evidence="2 3" key="1">
    <citation type="submission" date="2019-07" db="EMBL/GenBank/DDBJ databases">
        <title>De Novo Assembly of kiwifruit Actinidia rufa.</title>
        <authorList>
            <person name="Sugita-Konishi S."/>
            <person name="Sato K."/>
            <person name="Mori E."/>
            <person name="Abe Y."/>
            <person name="Kisaki G."/>
            <person name="Hamano K."/>
            <person name="Suezawa K."/>
            <person name="Otani M."/>
            <person name="Fukuda T."/>
            <person name="Manabe T."/>
            <person name="Gomi K."/>
            <person name="Tabuchi M."/>
            <person name="Akimitsu K."/>
            <person name="Kataoka I."/>
        </authorList>
    </citation>
    <scope>NUCLEOTIDE SEQUENCE [LARGE SCALE GENOMIC DNA]</scope>
    <source>
        <strain evidence="3">cv. Fuchu</strain>
    </source>
</reference>
<sequence length="144" mass="16082">MKRGEKSGEEPAEKQEKEREKLGEKLRRGVLLGKSGGHETPVLPSWRLLLPAGDGPRGDAHDSNNHNILNKALASSSSLVSARKLAANLWELHQYRLPLSKMHHGGNGPPPRLRRLHHHHNNNYYNHHLPDPSPSSPDLVQLPL</sequence>
<evidence type="ECO:0000313" key="2">
    <source>
        <dbReference type="EMBL" id="GFZ01306.1"/>
    </source>
</evidence>
<name>A0A7J0FRH2_9ERIC</name>
<dbReference type="Proteomes" id="UP000585474">
    <property type="component" value="Unassembled WGS sequence"/>
</dbReference>
<evidence type="ECO:0000256" key="1">
    <source>
        <dbReference type="SAM" id="MobiDB-lite"/>
    </source>
</evidence>
<evidence type="ECO:0000313" key="3">
    <source>
        <dbReference type="Proteomes" id="UP000585474"/>
    </source>
</evidence>
<dbReference type="EMBL" id="BJWL01000014">
    <property type="protein sequence ID" value="GFZ01306.1"/>
    <property type="molecule type" value="Genomic_DNA"/>
</dbReference>
<keyword evidence="3" id="KW-1185">Reference proteome</keyword>
<protein>
    <submittedName>
        <fullName evidence="2">QWRF motif protein</fullName>
    </submittedName>
</protein>
<feature type="region of interest" description="Disordered" evidence="1">
    <location>
        <begin position="101"/>
        <end position="144"/>
    </location>
</feature>
<proteinExistence type="predicted"/>
<dbReference type="AlphaFoldDB" id="A0A7J0FRH2"/>
<feature type="compositionally biased region" description="Basic and acidic residues" evidence="1">
    <location>
        <begin position="1"/>
        <end position="27"/>
    </location>
</feature>
<feature type="region of interest" description="Disordered" evidence="1">
    <location>
        <begin position="1"/>
        <end position="38"/>
    </location>
</feature>
<feature type="compositionally biased region" description="Basic residues" evidence="1">
    <location>
        <begin position="112"/>
        <end position="121"/>
    </location>
</feature>
<comment type="caution">
    <text evidence="2">The sequence shown here is derived from an EMBL/GenBank/DDBJ whole genome shotgun (WGS) entry which is preliminary data.</text>
</comment>
<organism evidence="2 3">
    <name type="scientific">Actinidia rufa</name>
    <dbReference type="NCBI Taxonomy" id="165716"/>
    <lineage>
        <taxon>Eukaryota</taxon>
        <taxon>Viridiplantae</taxon>
        <taxon>Streptophyta</taxon>
        <taxon>Embryophyta</taxon>
        <taxon>Tracheophyta</taxon>
        <taxon>Spermatophyta</taxon>
        <taxon>Magnoliopsida</taxon>
        <taxon>eudicotyledons</taxon>
        <taxon>Gunneridae</taxon>
        <taxon>Pentapetalae</taxon>
        <taxon>asterids</taxon>
        <taxon>Ericales</taxon>
        <taxon>Actinidiaceae</taxon>
        <taxon>Actinidia</taxon>
    </lineage>
</organism>
<accession>A0A7J0FRH2</accession>
<gene>
    <name evidence="2" type="ORF">Acr_14g0009410</name>
</gene>